<dbReference type="SMART" id="SM00558">
    <property type="entry name" value="JmjC"/>
    <property type="match status" value="1"/>
</dbReference>
<name>A0A1H6VDE4_9GAMM</name>
<dbReference type="Pfam" id="PF08007">
    <property type="entry name" value="JmjC_2"/>
    <property type="match status" value="1"/>
</dbReference>
<protein>
    <submittedName>
        <fullName evidence="2">Cupin superfamily protein</fullName>
    </submittedName>
</protein>
<dbReference type="RefSeq" id="WP_091338675.1">
    <property type="nucleotide sequence ID" value="NZ_FNYC01000004.1"/>
</dbReference>
<sequence length="305" mass="34148">MNSVASPLVDIDWTVFHPSRPQALRHGLSGHPLLQTGQLVELGKRFRGTRRWFAFNNDAGADADFDHANTLFPCSRSFVDAIRSISDAKAWVLLRHIQADPTYRELVDMVLDSIKPGIEARDPGMFYRAGWIFAASPNTTTPFHIDRDHVVLLQISGSKAIYVWDSDDAYVVSDRARDCFHTSHDLKLVQWREEFRQRAHLFQLQPGTGVYIPQASAHMVETSDEASITISFSYGTHATRRSAMLHVVRDLLYRAGITPPAVGRSRVFDRMAYAFGKAMVAVGGPGSRPPACPSLRRRHAYAVSD</sequence>
<feature type="domain" description="JmjC" evidence="1">
    <location>
        <begin position="89"/>
        <end position="251"/>
    </location>
</feature>
<proteinExistence type="predicted"/>
<reference evidence="2 3" key="1">
    <citation type="submission" date="2016-10" db="EMBL/GenBank/DDBJ databases">
        <authorList>
            <person name="de Groot N.N."/>
        </authorList>
    </citation>
    <scope>NUCLEOTIDE SEQUENCE [LARGE SCALE GENOMIC DNA]</scope>
    <source>
        <strain evidence="2 3">DSM 26515</strain>
    </source>
</reference>
<dbReference type="Gene3D" id="2.60.120.650">
    <property type="entry name" value="Cupin"/>
    <property type="match status" value="1"/>
</dbReference>
<evidence type="ECO:0000313" key="2">
    <source>
        <dbReference type="EMBL" id="SEJ02591.1"/>
    </source>
</evidence>
<accession>A0A1H6VDE4</accession>
<organism evidence="2 3">
    <name type="scientific">Frateuria terrea</name>
    <dbReference type="NCBI Taxonomy" id="529704"/>
    <lineage>
        <taxon>Bacteria</taxon>
        <taxon>Pseudomonadati</taxon>
        <taxon>Pseudomonadota</taxon>
        <taxon>Gammaproteobacteria</taxon>
        <taxon>Lysobacterales</taxon>
        <taxon>Rhodanobacteraceae</taxon>
        <taxon>Frateuria</taxon>
    </lineage>
</organism>
<keyword evidence="3" id="KW-1185">Reference proteome</keyword>
<evidence type="ECO:0000313" key="3">
    <source>
        <dbReference type="Proteomes" id="UP000199420"/>
    </source>
</evidence>
<dbReference type="SUPFAM" id="SSF51197">
    <property type="entry name" value="Clavaminate synthase-like"/>
    <property type="match status" value="1"/>
</dbReference>
<dbReference type="STRING" id="529704.SAMN02927913_2988"/>
<dbReference type="PROSITE" id="PS51184">
    <property type="entry name" value="JMJC"/>
    <property type="match status" value="1"/>
</dbReference>
<dbReference type="EMBL" id="FNYC01000004">
    <property type="protein sequence ID" value="SEJ02591.1"/>
    <property type="molecule type" value="Genomic_DNA"/>
</dbReference>
<gene>
    <name evidence="2" type="ORF">SAMN04487997_2242</name>
</gene>
<evidence type="ECO:0000259" key="1">
    <source>
        <dbReference type="PROSITE" id="PS51184"/>
    </source>
</evidence>
<dbReference type="InterPro" id="IPR003347">
    <property type="entry name" value="JmjC_dom"/>
</dbReference>
<dbReference type="AlphaFoldDB" id="A0A1H6VDE4"/>
<dbReference type="Proteomes" id="UP000199420">
    <property type="component" value="Unassembled WGS sequence"/>
</dbReference>